<name>A0ABV4P0J6_9GAMM</name>
<gene>
    <name evidence="1" type="ORF">ACCI49_11050</name>
</gene>
<evidence type="ECO:0000313" key="1">
    <source>
        <dbReference type="EMBL" id="MFA0811455.1"/>
    </source>
</evidence>
<protein>
    <recommendedName>
        <fullName evidence="3">DUF4435 domain-containing protein</fullName>
    </recommendedName>
</protein>
<dbReference type="Proteomes" id="UP001569428">
    <property type="component" value="Unassembled WGS sequence"/>
</dbReference>
<evidence type="ECO:0000313" key="2">
    <source>
        <dbReference type="Proteomes" id="UP001569428"/>
    </source>
</evidence>
<evidence type="ECO:0008006" key="3">
    <source>
        <dbReference type="Google" id="ProtNLM"/>
    </source>
</evidence>
<reference evidence="1 2" key="1">
    <citation type="submission" date="2024-08" db="EMBL/GenBank/DDBJ databases">
        <authorList>
            <person name="Ishaq N."/>
        </authorList>
    </citation>
    <scope>NUCLEOTIDE SEQUENCE [LARGE SCALE GENOMIC DNA]</scope>
    <source>
        <strain evidence="1 2">DSM 18651</strain>
    </source>
</reference>
<comment type="caution">
    <text evidence="1">The sequence shown here is derived from an EMBL/GenBank/DDBJ whole genome shotgun (WGS) entry which is preliminary data.</text>
</comment>
<dbReference type="EMBL" id="JBGMEK010000021">
    <property type="protein sequence ID" value="MFA0811455.1"/>
    <property type="molecule type" value="Genomic_DNA"/>
</dbReference>
<keyword evidence="2" id="KW-1185">Reference proteome</keyword>
<sequence>MRNSLGPIDKINEIRLLFDHPLYTDKVIFLVEGGSDLRLLRDIYPEDKVKISDVNGKKTLLPVMETLFAEFPEKILGICDADNEHLMETAAPKRDFGVFMTDYHDSEIMIINSPALNSFISEYSNENILTTLRENLLNTALESAYVIGLLRWANIELNLNINFKKLSLQPFTTVDQTHITVELDKLFDTLIQRSDTLNSDVNSEYLRQIVTEYGDRGACRLQVCCGHDVTNIISLIYRQSQVSLDTNMSNQKVESSLRLAYQDHYFRETELYSSILEHMEGLNILPIAD</sequence>
<organism evidence="1 2">
    <name type="scientific">Microbulbifer epialgicus</name>
    <dbReference type="NCBI Taxonomy" id="393907"/>
    <lineage>
        <taxon>Bacteria</taxon>
        <taxon>Pseudomonadati</taxon>
        <taxon>Pseudomonadota</taxon>
        <taxon>Gammaproteobacteria</taxon>
        <taxon>Cellvibrionales</taxon>
        <taxon>Microbulbiferaceae</taxon>
        <taxon>Microbulbifer</taxon>
    </lineage>
</organism>
<dbReference type="RefSeq" id="WP_371839018.1">
    <property type="nucleotide sequence ID" value="NZ_JBGMEK010000021.1"/>
</dbReference>
<proteinExistence type="predicted"/>
<accession>A0ABV4P0J6</accession>